<feature type="region of interest" description="Disordered" evidence="1">
    <location>
        <begin position="25"/>
        <end position="49"/>
    </location>
</feature>
<gene>
    <name evidence="2" type="ORF">GCM10011579_010880</name>
</gene>
<organism evidence="2 3">
    <name type="scientific">Streptomyces albiflavescens</name>
    <dbReference type="NCBI Taxonomy" id="1623582"/>
    <lineage>
        <taxon>Bacteria</taxon>
        <taxon>Bacillati</taxon>
        <taxon>Actinomycetota</taxon>
        <taxon>Actinomycetes</taxon>
        <taxon>Kitasatosporales</taxon>
        <taxon>Streptomycetaceae</taxon>
        <taxon>Streptomyces</taxon>
    </lineage>
</organism>
<accession>A0A918CZP1</accession>
<name>A0A918CZP1_9ACTN</name>
<dbReference type="Proteomes" id="UP000600365">
    <property type="component" value="Unassembled WGS sequence"/>
</dbReference>
<evidence type="ECO:0000313" key="3">
    <source>
        <dbReference type="Proteomes" id="UP000600365"/>
    </source>
</evidence>
<sequence length="49" mass="5456">MLVPVRVLVLLLVLLLVRHRRWARRGSLPHPLPGGSRAAGTATWTFSAR</sequence>
<reference evidence="2 3" key="1">
    <citation type="journal article" date="2014" name="Int. J. Syst. Evol. Microbiol.">
        <title>Complete genome sequence of Corynebacterium casei LMG S-19264T (=DSM 44701T), isolated from a smear-ripened cheese.</title>
        <authorList>
            <consortium name="US DOE Joint Genome Institute (JGI-PGF)"/>
            <person name="Walter F."/>
            <person name="Albersmeier A."/>
            <person name="Kalinowski J."/>
            <person name="Ruckert C."/>
        </authorList>
    </citation>
    <scope>NUCLEOTIDE SEQUENCE [LARGE SCALE GENOMIC DNA]</scope>
    <source>
        <strain evidence="2 3">CGMCC 4.7111</strain>
    </source>
</reference>
<protein>
    <submittedName>
        <fullName evidence="2">Uncharacterized protein</fullName>
    </submittedName>
</protein>
<keyword evidence="3" id="KW-1185">Reference proteome</keyword>
<dbReference type="EMBL" id="BMMM01000002">
    <property type="protein sequence ID" value="GGN53101.1"/>
    <property type="molecule type" value="Genomic_DNA"/>
</dbReference>
<proteinExistence type="predicted"/>
<evidence type="ECO:0000313" key="2">
    <source>
        <dbReference type="EMBL" id="GGN53101.1"/>
    </source>
</evidence>
<dbReference type="AlphaFoldDB" id="A0A918CZP1"/>
<comment type="caution">
    <text evidence="2">The sequence shown here is derived from an EMBL/GenBank/DDBJ whole genome shotgun (WGS) entry which is preliminary data.</text>
</comment>
<evidence type="ECO:0000256" key="1">
    <source>
        <dbReference type="SAM" id="MobiDB-lite"/>
    </source>
</evidence>